<name>A0A6C0P9C1_9BACL</name>
<sequence length="100" mass="11476">MSAERFHVKDRIVRSNELLASDMNGEKVLMSVKNGKYYNLGTIGGRIWELIERPASMERIVETLLEEFSVDESACLAQVTAFMTHLHRESLVQRFDVDSE</sequence>
<organism evidence="1 2">
    <name type="scientific">Paenibacillus rhizovicinus</name>
    <dbReference type="NCBI Taxonomy" id="2704463"/>
    <lineage>
        <taxon>Bacteria</taxon>
        <taxon>Bacillati</taxon>
        <taxon>Bacillota</taxon>
        <taxon>Bacilli</taxon>
        <taxon>Bacillales</taxon>
        <taxon>Paenibacillaceae</taxon>
        <taxon>Paenibacillus</taxon>
    </lineage>
</organism>
<dbReference type="AlphaFoldDB" id="A0A6C0P9C1"/>
<dbReference type="InterPro" id="IPR008792">
    <property type="entry name" value="PQQD"/>
</dbReference>
<proteinExistence type="predicted"/>
<dbReference type="Pfam" id="PF05402">
    <property type="entry name" value="PqqD"/>
    <property type="match status" value="1"/>
</dbReference>
<dbReference type="KEGG" id="prz:GZH47_08295"/>
<reference evidence="1 2" key="1">
    <citation type="submission" date="2020-02" db="EMBL/GenBank/DDBJ databases">
        <title>Paenibacillus sp. nov., isolated from rhizosphere soil of tomato.</title>
        <authorList>
            <person name="Weon H.-Y."/>
            <person name="Lee S.A."/>
        </authorList>
    </citation>
    <scope>NUCLEOTIDE SEQUENCE [LARGE SCALE GENOMIC DNA]</scope>
    <source>
        <strain evidence="1 2">14171R-81</strain>
    </source>
</reference>
<protein>
    <submittedName>
        <fullName evidence="1">Lasso peptide biosynthesis PqqD family chaperone</fullName>
    </submittedName>
</protein>
<accession>A0A6C0P9C1</accession>
<dbReference type="InterPro" id="IPR041881">
    <property type="entry name" value="PqqD_sf"/>
</dbReference>
<evidence type="ECO:0000313" key="1">
    <source>
        <dbReference type="EMBL" id="QHW34981.1"/>
    </source>
</evidence>
<dbReference type="Proteomes" id="UP000479114">
    <property type="component" value="Chromosome"/>
</dbReference>
<dbReference type="EMBL" id="CP048286">
    <property type="protein sequence ID" value="QHW34981.1"/>
    <property type="molecule type" value="Genomic_DNA"/>
</dbReference>
<evidence type="ECO:0000313" key="2">
    <source>
        <dbReference type="Proteomes" id="UP000479114"/>
    </source>
</evidence>
<keyword evidence="2" id="KW-1185">Reference proteome</keyword>
<gene>
    <name evidence="1" type="ORF">GZH47_08295</name>
</gene>
<dbReference type="Gene3D" id="1.10.10.1150">
    <property type="entry name" value="Coenzyme PQQ synthesis protein D (PqqD)"/>
    <property type="match status" value="1"/>
</dbReference>
<dbReference type="NCBIfam" id="NF033536">
    <property type="entry name" value="lasso_PqqD_Bac"/>
    <property type="match status" value="1"/>
</dbReference>